<feature type="domain" description="HTH tetR-type" evidence="3">
    <location>
        <begin position="16"/>
        <end position="76"/>
    </location>
</feature>
<dbReference type="InterPro" id="IPR009057">
    <property type="entry name" value="Homeodomain-like_sf"/>
</dbReference>
<dbReference type="PANTHER" id="PTHR30055:SF146">
    <property type="entry name" value="HTH-TYPE TRANSCRIPTIONAL DUAL REGULATOR CECR"/>
    <property type="match status" value="1"/>
</dbReference>
<evidence type="ECO:0000256" key="2">
    <source>
        <dbReference type="PROSITE-ProRule" id="PRU00335"/>
    </source>
</evidence>
<protein>
    <submittedName>
        <fullName evidence="4">TetR/AcrR family transcriptional regulator</fullName>
    </submittedName>
</protein>
<evidence type="ECO:0000259" key="3">
    <source>
        <dbReference type="PROSITE" id="PS50977"/>
    </source>
</evidence>
<evidence type="ECO:0000313" key="4">
    <source>
        <dbReference type="EMBL" id="MFC7304042.1"/>
    </source>
</evidence>
<dbReference type="InterPro" id="IPR001647">
    <property type="entry name" value="HTH_TetR"/>
</dbReference>
<keyword evidence="1 2" id="KW-0238">DNA-binding</keyword>
<dbReference type="Pfam" id="PF00440">
    <property type="entry name" value="TetR_N"/>
    <property type="match status" value="1"/>
</dbReference>
<keyword evidence="5" id="KW-1185">Reference proteome</keyword>
<evidence type="ECO:0000313" key="5">
    <source>
        <dbReference type="Proteomes" id="UP001596523"/>
    </source>
</evidence>
<organism evidence="4 5">
    <name type="scientific">Streptomyces monticola</name>
    <dbReference type="NCBI Taxonomy" id="2666263"/>
    <lineage>
        <taxon>Bacteria</taxon>
        <taxon>Bacillati</taxon>
        <taxon>Actinomycetota</taxon>
        <taxon>Actinomycetes</taxon>
        <taxon>Kitasatosporales</taxon>
        <taxon>Streptomycetaceae</taxon>
        <taxon>Streptomyces</taxon>
    </lineage>
</organism>
<dbReference type="InterPro" id="IPR039536">
    <property type="entry name" value="TetR_C_Proteobacteria"/>
</dbReference>
<dbReference type="InterPro" id="IPR050109">
    <property type="entry name" value="HTH-type_TetR-like_transc_reg"/>
</dbReference>
<comment type="caution">
    <text evidence="4">The sequence shown here is derived from an EMBL/GenBank/DDBJ whole genome shotgun (WGS) entry which is preliminary data.</text>
</comment>
<accession>A0ABW2JFL1</accession>
<dbReference type="SUPFAM" id="SSF46689">
    <property type="entry name" value="Homeodomain-like"/>
    <property type="match status" value="1"/>
</dbReference>
<name>A0ABW2JFL1_9ACTN</name>
<evidence type="ECO:0000256" key="1">
    <source>
        <dbReference type="ARBA" id="ARBA00023125"/>
    </source>
</evidence>
<dbReference type="PRINTS" id="PR00455">
    <property type="entry name" value="HTHTETR"/>
</dbReference>
<dbReference type="PROSITE" id="PS50977">
    <property type="entry name" value="HTH_TETR_2"/>
    <property type="match status" value="1"/>
</dbReference>
<dbReference type="Pfam" id="PF14246">
    <property type="entry name" value="TetR_C_7"/>
    <property type="match status" value="1"/>
</dbReference>
<dbReference type="Gene3D" id="1.10.357.10">
    <property type="entry name" value="Tetracycline Repressor, domain 2"/>
    <property type="match status" value="1"/>
</dbReference>
<dbReference type="PANTHER" id="PTHR30055">
    <property type="entry name" value="HTH-TYPE TRANSCRIPTIONAL REGULATOR RUTR"/>
    <property type="match status" value="1"/>
</dbReference>
<reference evidence="5" key="1">
    <citation type="journal article" date="2019" name="Int. J. Syst. Evol. Microbiol.">
        <title>The Global Catalogue of Microorganisms (GCM) 10K type strain sequencing project: providing services to taxonomists for standard genome sequencing and annotation.</title>
        <authorList>
            <consortium name="The Broad Institute Genomics Platform"/>
            <consortium name="The Broad Institute Genome Sequencing Center for Infectious Disease"/>
            <person name="Wu L."/>
            <person name="Ma J."/>
        </authorList>
    </citation>
    <scope>NUCLEOTIDE SEQUENCE [LARGE SCALE GENOMIC DNA]</scope>
    <source>
        <strain evidence="5">SYNS20</strain>
    </source>
</reference>
<dbReference type="RefSeq" id="WP_381827834.1">
    <property type="nucleotide sequence ID" value="NZ_JBHTCF010000002.1"/>
</dbReference>
<dbReference type="EMBL" id="JBHTCF010000002">
    <property type="protein sequence ID" value="MFC7304042.1"/>
    <property type="molecule type" value="Genomic_DNA"/>
</dbReference>
<proteinExistence type="predicted"/>
<sequence>MPSRERDQPSPREALSAKRRATLAGALTVFARDGYARAGIDTIAAEARVSTRTLYNHFGGKAGLFQEVIRDSATRYAEAQIGIIDRHLREVTDLQRDLADFAHALLAPMPGHSAHEALVRQISAEAEHLPQAAVEDWWRSGPARFHHELAGRFRAFAGQGLLRTADPERAAEHFALLVSGGTPPFRRAGGPAEAGSAESVAAGVHAFLYGYAG</sequence>
<dbReference type="Proteomes" id="UP001596523">
    <property type="component" value="Unassembled WGS sequence"/>
</dbReference>
<feature type="DNA-binding region" description="H-T-H motif" evidence="2">
    <location>
        <begin position="39"/>
        <end position="58"/>
    </location>
</feature>
<gene>
    <name evidence="4" type="ORF">ACFQVC_07420</name>
</gene>